<sequence>MPSASTTQSSEQRTRLLEHLVHQHFGSAVGEVASILLARGALSFPQLAKLTALPPALVHASLLVLSTHTLLFHSDTEVNGRLTELYELNHEGIERRLRGGLYVEMASEWDGGAQLAPVCDILWREGILVKEDLVHVVQEELLKARDDHDALAFADDPKGKKRSRALDQVADTADKLVRKAFAQGYLNVVTPGSQLSPSSLEIKWEEELRATIKGIPSAKDLANVKRQLREKQEEWDEEERERARGKGMDAVVAEESDDEPKRKKRKKKKTTQPDTDSENDDTLDLRKVDPPLPDGAFFKINEERFHIRWRAQLLRSYAQDLYNSHVAAVLGVILDLVSSETQLMSEGISRAVSLHEINTRFDRLPAHLKPALSQTFAKHKDDGAWPPKRDRTSDYILAICEVLSGQDQWGMTTREMFLLQQGEGSHAKWAVNWTQLGRAMKRSLVEAVIRDKLGDSAIRCWRIMEAKGKLDEKHVARLAFLSVKEAREVLGRLSAAQLIEPQEVPRTADRAPSRTLYLWFVDFNKVVTSLIGHHYKALANVQAQRQHQLELRRGLVDKMERTDVRKDDSLLTKRDQEGIVELEQTLEALAVAEQRLDEQLFVLREFDPDPAAV</sequence>
<name>A0A0P9GII7_RHOGW</name>
<dbReference type="PANTHER" id="PTHR12949:SF0">
    <property type="entry name" value="DNA-DIRECTED RNA POLYMERASE III SUBUNIT RPC3"/>
    <property type="match status" value="1"/>
</dbReference>
<evidence type="ECO:0000256" key="4">
    <source>
        <dbReference type="ARBA" id="ARBA00016689"/>
    </source>
</evidence>
<evidence type="ECO:0000256" key="9">
    <source>
        <dbReference type="RuleBase" id="RU367076"/>
    </source>
</evidence>
<dbReference type="InterPro" id="IPR036388">
    <property type="entry name" value="WH-like_DNA-bd_sf"/>
</dbReference>
<evidence type="ECO:0000256" key="1">
    <source>
        <dbReference type="ARBA" id="ARBA00004123"/>
    </source>
</evidence>
<dbReference type="GO" id="GO:0006351">
    <property type="term" value="P:DNA-templated transcription"/>
    <property type="evidence" value="ECO:0007669"/>
    <property type="project" value="InterPro"/>
</dbReference>
<dbReference type="InterPro" id="IPR013197">
    <property type="entry name" value="RNA_pol_III_RPC82-rel_HTH"/>
</dbReference>
<dbReference type="STRING" id="578459.A0A0P9GII7"/>
<keyword evidence="6 9" id="KW-0804">Transcription</keyword>
<dbReference type="Proteomes" id="UP000053890">
    <property type="component" value="Unassembled WGS sequence"/>
</dbReference>
<evidence type="ECO:0000256" key="10">
    <source>
        <dbReference type="SAM" id="MobiDB-lite"/>
    </source>
</evidence>
<dbReference type="OrthoDB" id="272392at2759"/>
<dbReference type="PANTHER" id="PTHR12949">
    <property type="entry name" value="RNA POLYMERASE III DNA DIRECTED -RELATED"/>
    <property type="match status" value="1"/>
</dbReference>
<reference evidence="14 15" key="1">
    <citation type="journal article" date="2015" name="Front. Microbiol.">
        <title>Genome sequence of the plant growth promoting endophytic yeast Rhodotorula graminis WP1.</title>
        <authorList>
            <person name="Firrincieli A."/>
            <person name="Otillar R."/>
            <person name="Salamov A."/>
            <person name="Schmutz J."/>
            <person name="Khan Z."/>
            <person name="Redman R.S."/>
            <person name="Fleck N.D."/>
            <person name="Lindquist E."/>
            <person name="Grigoriev I.V."/>
            <person name="Doty S.L."/>
        </authorList>
    </citation>
    <scope>NUCLEOTIDE SEQUENCE [LARGE SCALE GENOMIC DNA]</scope>
    <source>
        <strain evidence="14 15">WP1</strain>
    </source>
</reference>
<dbReference type="GO" id="GO:0003697">
    <property type="term" value="F:single-stranded DNA binding"/>
    <property type="evidence" value="ECO:0007669"/>
    <property type="project" value="UniProtKB-UniRule"/>
</dbReference>
<keyword evidence="15" id="KW-1185">Reference proteome</keyword>
<feature type="domain" description="RNA polymerase III Rpc82 C -terminal" evidence="11">
    <location>
        <begin position="199"/>
        <end position="357"/>
    </location>
</feature>
<dbReference type="RefSeq" id="XP_018268849.1">
    <property type="nucleotide sequence ID" value="XM_018417870.1"/>
</dbReference>
<dbReference type="InterPro" id="IPR036390">
    <property type="entry name" value="WH_DNA-bd_sf"/>
</dbReference>
<organism evidence="14 15">
    <name type="scientific">Rhodotorula graminis (strain WP1)</name>
    <dbReference type="NCBI Taxonomy" id="578459"/>
    <lineage>
        <taxon>Eukaryota</taxon>
        <taxon>Fungi</taxon>
        <taxon>Dikarya</taxon>
        <taxon>Basidiomycota</taxon>
        <taxon>Pucciniomycotina</taxon>
        <taxon>Microbotryomycetes</taxon>
        <taxon>Sporidiobolales</taxon>
        <taxon>Sporidiobolaceae</taxon>
        <taxon>Rhodotorula</taxon>
    </lineage>
</organism>
<evidence type="ECO:0000256" key="3">
    <source>
        <dbReference type="ARBA" id="ARBA00011206"/>
    </source>
</evidence>
<dbReference type="Pfam" id="PF08221">
    <property type="entry name" value="HTH_9"/>
    <property type="match status" value="1"/>
</dbReference>
<feature type="domain" description="RNA polymerase III subunit RPC82-related helix-turn-helix" evidence="12">
    <location>
        <begin position="16"/>
        <end position="72"/>
    </location>
</feature>
<dbReference type="GO" id="GO:0005666">
    <property type="term" value="C:RNA polymerase III complex"/>
    <property type="evidence" value="ECO:0007669"/>
    <property type="project" value="UniProtKB-UniRule"/>
</dbReference>
<gene>
    <name evidence="14" type="ORF">RHOBADRAFT_55481</name>
</gene>
<evidence type="ECO:0000256" key="7">
    <source>
        <dbReference type="ARBA" id="ARBA00023242"/>
    </source>
</evidence>
<evidence type="ECO:0000256" key="2">
    <source>
        <dbReference type="ARBA" id="ARBA00006835"/>
    </source>
</evidence>
<protein>
    <recommendedName>
        <fullName evidence="4 9">DNA-directed RNA polymerase III subunit RPC3</fullName>
        <shortName evidence="9">RNA polymerase III subunit C3</shortName>
    </recommendedName>
</protein>
<comment type="similarity">
    <text evidence="2 9">Belongs to the RNA polymerase beta chain family.</text>
</comment>
<comment type="function">
    <text evidence="8 9">DNA-dependent RNA polymerase catalyzes the transcription of DNA into RNA using the four ribonucleoside triphosphates as substrates. Specific core component of RNA polymerase III which synthesizes small RNAs, such as 5S rRNA and tRNAs.</text>
</comment>
<evidence type="ECO:0000259" key="13">
    <source>
        <dbReference type="Pfam" id="PF22536"/>
    </source>
</evidence>
<dbReference type="EMBL" id="KQ474085">
    <property type="protein sequence ID" value="KPV72800.1"/>
    <property type="molecule type" value="Genomic_DNA"/>
</dbReference>
<evidence type="ECO:0000259" key="11">
    <source>
        <dbReference type="Pfam" id="PF05645"/>
    </source>
</evidence>
<keyword evidence="7 9" id="KW-0539">Nucleus</keyword>
<dbReference type="Gene3D" id="6.10.140.1450">
    <property type="match status" value="1"/>
</dbReference>
<dbReference type="AlphaFoldDB" id="A0A0P9GII7"/>
<comment type="subunit">
    <text evidence="3 9">Component of the RNA polymerase III (Pol III) complex consisting of 17 subunits.</text>
</comment>
<evidence type="ECO:0000313" key="14">
    <source>
        <dbReference type="EMBL" id="KPV72800.1"/>
    </source>
</evidence>
<evidence type="ECO:0000256" key="8">
    <source>
        <dbReference type="ARBA" id="ARBA00025127"/>
    </source>
</evidence>
<keyword evidence="5 9" id="KW-0240">DNA-directed RNA polymerase</keyword>
<evidence type="ECO:0000256" key="6">
    <source>
        <dbReference type="ARBA" id="ARBA00023163"/>
    </source>
</evidence>
<dbReference type="GeneID" id="28978318"/>
<evidence type="ECO:0000313" key="15">
    <source>
        <dbReference type="Proteomes" id="UP000053890"/>
    </source>
</evidence>
<comment type="subcellular location">
    <subcellularLocation>
        <location evidence="1 9">Nucleus</location>
    </subcellularLocation>
</comment>
<dbReference type="Gene3D" id="1.10.10.10">
    <property type="entry name" value="Winged helix-like DNA-binding domain superfamily/Winged helix DNA-binding domain"/>
    <property type="match status" value="3"/>
</dbReference>
<evidence type="ECO:0000259" key="12">
    <source>
        <dbReference type="Pfam" id="PF08221"/>
    </source>
</evidence>
<feature type="domain" description="DNA-directed RNA polymerase III subunit RPC3 winged-helix" evidence="13">
    <location>
        <begin position="445"/>
        <end position="521"/>
    </location>
</feature>
<proteinExistence type="inferred from homology"/>
<dbReference type="InterPro" id="IPR055207">
    <property type="entry name" value="POLR3C_WHD"/>
</dbReference>
<dbReference type="Pfam" id="PF22536">
    <property type="entry name" value="WHD_POLR3C"/>
    <property type="match status" value="1"/>
</dbReference>
<evidence type="ECO:0000256" key="5">
    <source>
        <dbReference type="ARBA" id="ARBA00022478"/>
    </source>
</evidence>
<dbReference type="InterPro" id="IPR008806">
    <property type="entry name" value="RNA_pol_III_Rpc82_C"/>
</dbReference>
<feature type="region of interest" description="Disordered" evidence="10">
    <location>
        <begin position="229"/>
        <end position="288"/>
    </location>
</feature>
<dbReference type="SUPFAM" id="SSF46785">
    <property type="entry name" value="Winged helix' DNA-binding domain"/>
    <property type="match status" value="1"/>
</dbReference>
<dbReference type="InterPro" id="IPR039748">
    <property type="entry name" value="RPC3"/>
</dbReference>
<dbReference type="OMA" id="GQYVVHM"/>
<accession>A0A0P9GII7</accession>
<dbReference type="Pfam" id="PF05645">
    <property type="entry name" value="RNA_pol_Rpc82"/>
    <property type="match status" value="1"/>
</dbReference>